<gene>
    <name evidence="2" type="ORF">DPMN_061706</name>
</gene>
<proteinExistence type="predicted"/>
<feature type="compositionally biased region" description="Low complexity" evidence="1">
    <location>
        <begin position="455"/>
        <end position="483"/>
    </location>
</feature>
<reference evidence="2" key="2">
    <citation type="submission" date="2020-11" db="EMBL/GenBank/DDBJ databases">
        <authorList>
            <person name="McCartney M.A."/>
            <person name="Auch B."/>
            <person name="Kono T."/>
            <person name="Mallez S."/>
            <person name="Becker A."/>
            <person name="Gohl D.M."/>
            <person name="Silverstein K.A.T."/>
            <person name="Koren S."/>
            <person name="Bechman K.B."/>
            <person name="Herman A."/>
            <person name="Abrahante J.E."/>
            <person name="Garbe J."/>
        </authorList>
    </citation>
    <scope>NUCLEOTIDE SEQUENCE</scope>
    <source>
        <strain evidence="2">Duluth1</strain>
        <tissue evidence="2">Whole animal</tissue>
    </source>
</reference>
<dbReference type="PANTHER" id="PTHR45823:SF1">
    <property type="entry name" value="T-SNARE COILED-COIL HOMOLOGY DOMAIN-CONTAINING PROTEIN"/>
    <property type="match status" value="1"/>
</dbReference>
<dbReference type="EMBL" id="JAIWYP010000013">
    <property type="protein sequence ID" value="KAH3718881.1"/>
    <property type="molecule type" value="Genomic_DNA"/>
</dbReference>
<feature type="compositionally biased region" description="Basic and acidic residues" evidence="1">
    <location>
        <begin position="402"/>
        <end position="434"/>
    </location>
</feature>
<protein>
    <submittedName>
        <fullName evidence="2">Uncharacterized protein</fullName>
    </submittedName>
</protein>
<keyword evidence="3" id="KW-1185">Reference proteome</keyword>
<dbReference type="AlphaFoldDB" id="A0A9D4HJF1"/>
<feature type="compositionally biased region" description="Acidic residues" evidence="1">
    <location>
        <begin position="1"/>
        <end position="12"/>
    </location>
</feature>
<sequence length="652" mass="74681">MADNNDQSDSEVDFNVNENGRGEGQEYQEGQFDEAYGGFYRRGPRPNIKPDPYSGDEDWDQYIAYFEDCAELAQWNEKEKLLYLATSLKQQARMHYSSLPVAEKRSYKLLTNRLEQRFGSKRQQNRWLSKMQNRMRGKTETIAAFGDEIRLLSQKAYSTLDQEAQEMLALQHFNKNVSAEMRCRLMDKNCQTISEAVEVVERYEEVLGRPGQGVGAQIRGVTNTSSRERSFETNPVHEGTYDQFTSAIKRIEQRLDKLESTTGGRISGRSCYRFHREVTISKDQFTRANGFYFAKYPEDYAKVVDNINPYDSKAAYEARKAMRSWSDTFSDKQARGDQWTAGWRKGLEILRGMAKKRESRERSVSRDKRTVVEKSARTERQVEREDRSSGAQLEQGTSSKVAAEEDRPKETEKGLKCRRQESEGDQDFDHRDNIELGEEAVSERNMGPDRDRVVSPSGEISSSSSSSSASSSASSCSSSVLGSNSSFKDRAFWILKKGCMPMCPPAKRDWSLVNEFSMEANNQQIVWPPANWKKMTPDQKLMAHEYVAIFLERVESTNFPTLSRRALLDKYNFMSLEAEGKPTVEEGEAEKMDSKIRYYNFNYLKAIVNGEVEESRVAEGIVRGLELADRWKDTDIITEKLDEANIKIRVGA</sequence>
<evidence type="ECO:0000313" key="2">
    <source>
        <dbReference type="EMBL" id="KAH3718881.1"/>
    </source>
</evidence>
<evidence type="ECO:0000313" key="3">
    <source>
        <dbReference type="Proteomes" id="UP000828390"/>
    </source>
</evidence>
<feature type="compositionally biased region" description="Basic and acidic residues" evidence="1">
    <location>
        <begin position="355"/>
        <end position="388"/>
    </location>
</feature>
<dbReference type="PANTHER" id="PTHR45823">
    <property type="entry name" value="T-SNARE COILED-COIL HOMOLOGY DOMAIN-CONTAINING PROTEIN"/>
    <property type="match status" value="1"/>
</dbReference>
<feature type="region of interest" description="Disordered" evidence="1">
    <location>
        <begin position="1"/>
        <end position="29"/>
    </location>
</feature>
<reference evidence="2" key="1">
    <citation type="journal article" date="2019" name="bioRxiv">
        <title>The Genome of the Zebra Mussel, Dreissena polymorpha: A Resource for Invasive Species Research.</title>
        <authorList>
            <person name="McCartney M.A."/>
            <person name="Auch B."/>
            <person name="Kono T."/>
            <person name="Mallez S."/>
            <person name="Zhang Y."/>
            <person name="Obille A."/>
            <person name="Becker A."/>
            <person name="Abrahante J.E."/>
            <person name="Garbe J."/>
            <person name="Badalamenti J.P."/>
            <person name="Herman A."/>
            <person name="Mangelson H."/>
            <person name="Liachko I."/>
            <person name="Sullivan S."/>
            <person name="Sone E.D."/>
            <person name="Koren S."/>
            <person name="Silverstein K.A.T."/>
            <person name="Beckman K.B."/>
            <person name="Gohl D.M."/>
        </authorList>
    </citation>
    <scope>NUCLEOTIDE SEQUENCE</scope>
    <source>
        <strain evidence="2">Duluth1</strain>
        <tissue evidence="2">Whole animal</tissue>
    </source>
</reference>
<feature type="region of interest" description="Disordered" evidence="1">
    <location>
        <begin position="354"/>
        <end position="483"/>
    </location>
</feature>
<comment type="caution">
    <text evidence="2">The sequence shown here is derived from an EMBL/GenBank/DDBJ whole genome shotgun (WGS) entry which is preliminary data.</text>
</comment>
<name>A0A9D4HJF1_DREPO</name>
<dbReference type="Proteomes" id="UP000828390">
    <property type="component" value="Unassembled WGS sequence"/>
</dbReference>
<evidence type="ECO:0000256" key="1">
    <source>
        <dbReference type="SAM" id="MobiDB-lite"/>
    </source>
</evidence>
<organism evidence="2 3">
    <name type="scientific">Dreissena polymorpha</name>
    <name type="common">Zebra mussel</name>
    <name type="synonym">Mytilus polymorpha</name>
    <dbReference type="NCBI Taxonomy" id="45954"/>
    <lineage>
        <taxon>Eukaryota</taxon>
        <taxon>Metazoa</taxon>
        <taxon>Spiralia</taxon>
        <taxon>Lophotrochozoa</taxon>
        <taxon>Mollusca</taxon>
        <taxon>Bivalvia</taxon>
        <taxon>Autobranchia</taxon>
        <taxon>Heteroconchia</taxon>
        <taxon>Euheterodonta</taxon>
        <taxon>Imparidentia</taxon>
        <taxon>Neoheterodontei</taxon>
        <taxon>Myida</taxon>
        <taxon>Dreissenoidea</taxon>
        <taxon>Dreissenidae</taxon>
        <taxon>Dreissena</taxon>
    </lineage>
</organism>
<accession>A0A9D4HJF1</accession>
<feature type="compositionally biased region" description="Polar residues" evidence="1">
    <location>
        <begin position="389"/>
        <end position="400"/>
    </location>
</feature>